<accession>A0AAV4F411</accession>
<sequence>MKSIKAELRNLRQVVEESPKINPHCDTAPLHQASSVRASFVARDETPVASSTLTNQQVIDDVPKNGRRELCALIYYQNKGPHITKLE</sequence>
<keyword evidence="2" id="KW-1185">Reference proteome</keyword>
<evidence type="ECO:0000313" key="1">
    <source>
        <dbReference type="EMBL" id="GFR68113.1"/>
    </source>
</evidence>
<reference evidence="1 2" key="1">
    <citation type="journal article" date="2021" name="Elife">
        <title>Chloroplast acquisition without the gene transfer in kleptoplastic sea slugs, Plakobranchus ocellatus.</title>
        <authorList>
            <person name="Maeda T."/>
            <person name="Takahashi S."/>
            <person name="Yoshida T."/>
            <person name="Shimamura S."/>
            <person name="Takaki Y."/>
            <person name="Nagai Y."/>
            <person name="Toyoda A."/>
            <person name="Suzuki Y."/>
            <person name="Arimoto A."/>
            <person name="Ishii H."/>
            <person name="Satoh N."/>
            <person name="Nishiyama T."/>
            <person name="Hasebe M."/>
            <person name="Maruyama T."/>
            <person name="Minagawa J."/>
            <person name="Obokata J."/>
            <person name="Shigenobu S."/>
        </authorList>
    </citation>
    <scope>NUCLEOTIDE SEQUENCE [LARGE SCALE GENOMIC DNA]</scope>
</reference>
<evidence type="ECO:0000313" key="2">
    <source>
        <dbReference type="Proteomes" id="UP000762676"/>
    </source>
</evidence>
<dbReference type="Proteomes" id="UP000762676">
    <property type="component" value="Unassembled WGS sequence"/>
</dbReference>
<comment type="caution">
    <text evidence="1">The sequence shown here is derived from an EMBL/GenBank/DDBJ whole genome shotgun (WGS) entry which is preliminary data.</text>
</comment>
<proteinExistence type="predicted"/>
<protein>
    <submittedName>
        <fullName evidence="1">Uncharacterized protein</fullName>
    </submittedName>
</protein>
<name>A0AAV4F411_9GAST</name>
<dbReference type="EMBL" id="BMAT01000545">
    <property type="protein sequence ID" value="GFR68113.1"/>
    <property type="molecule type" value="Genomic_DNA"/>
</dbReference>
<gene>
    <name evidence="1" type="ORF">ElyMa_000268700</name>
</gene>
<organism evidence="1 2">
    <name type="scientific">Elysia marginata</name>
    <dbReference type="NCBI Taxonomy" id="1093978"/>
    <lineage>
        <taxon>Eukaryota</taxon>
        <taxon>Metazoa</taxon>
        <taxon>Spiralia</taxon>
        <taxon>Lophotrochozoa</taxon>
        <taxon>Mollusca</taxon>
        <taxon>Gastropoda</taxon>
        <taxon>Heterobranchia</taxon>
        <taxon>Euthyneura</taxon>
        <taxon>Panpulmonata</taxon>
        <taxon>Sacoglossa</taxon>
        <taxon>Placobranchoidea</taxon>
        <taxon>Plakobranchidae</taxon>
        <taxon>Elysia</taxon>
    </lineage>
</organism>
<dbReference type="AlphaFoldDB" id="A0AAV4F411"/>